<feature type="transmembrane region" description="Helical" evidence="1">
    <location>
        <begin position="68"/>
        <end position="93"/>
    </location>
</feature>
<dbReference type="EMBL" id="QOPD01000001">
    <property type="protein sequence ID" value="RCL39278.1"/>
    <property type="molecule type" value="Genomic_DNA"/>
</dbReference>
<organism evidence="2 3">
    <name type="scientific">SAR86 cluster bacterium</name>
    <dbReference type="NCBI Taxonomy" id="2030880"/>
    <lineage>
        <taxon>Bacteria</taxon>
        <taxon>Pseudomonadati</taxon>
        <taxon>Pseudomonadota</taxon>
        <taxon>Gammaproteobacteria</taxon>
        <taxon>SAR86 cluster</taxon>
    </lineage>
</organism>
<comment type="caution">
    <text evidence="2">The sequence shown here is derived from an EMBL/GenBank/DDBJ whole genome shotgun (WGS) entry which is preliminary data.</text>
</comment>
<accession>A0A368BPN3</accession>
<sequence length="97" mass="11617">MNKAGLYFAYILIYTSPIQVGIILWQLWIVLTSDYTFFGLSTKEFLVDNIKFLHDWVYSWFWNALLDFFYQFPALVMSTLKLVVNTWLGYWLLAKLK</sequence>
<reference evidence="2 3" key="1">
    <citation type="journal article" date="2018" name="Microbiome">
        <title>Fine metagenomic profile of the Mediterranean stratified and mixed water columns revealed by assembly and recruitment.</title>
        <authorList>
            <person name="Haro-Moreno J.M."/>
            <person name="Lopez-Perez M."/>
            <person name="De La Torre J.R."/>
            <person name="Picazo A."/>
            <person name="Camacho A."/>
            <person name="Rodriguez-Valera F."/>
        </authorList>
    </citation>
    <scope>NUCLEOTIDE SEQUENCE [LARGE SCALE GENOMIC DNA]</scope>
    <source>
        <strain evidence="2">MED-G83</strain>
    </source>
</reference>
<keyword evidence="1" id="KW-1133">Transmembrane helix</keyword>
<keyword evidence="1" id="KW-0812">Transmembrane</keyword>
<evidence type="ECO:0000256" key="1">
    <source>
        <dbReference type="SAM" id="Phobius"/>
    </source>
</evidence>
<feature type="transmembrane region" description="Helical" evidence="1">
    <location>
        <begin position="7"/>
        <end position="31"/>
    </location>
</feature>
<gene>
    <name evidence="2" type="ORF">DBW97_00700</name>
</gene>
<protein>
    <submittedName>
        <fullName evidence="2">Uncharacterized protein</fullName>
    </submittedName>
</protein>
<keyword evidence="1" id="KW-0472">Membrane</keyword>
<dbReference type="AlphaFoldDB" id="A0A368BPN3"/>
<name>A0A368BPN3_9GAMM</name>
<evidence type="ECO:0000313" key="3">
    <source>
        <dbReference type="Proteomes" id="UP000252147"/>
    </source>
</evidence>
<proteinExistence type="predicted"/>
<evidence type="ECO:0000313" key="2">
    <source>
        <dbReference type="EMBL" id="RCL39278.1"/>
    </source>
</evidence>
<dbReference type="Proteomes" id="UP000252147">
    <property type="component" value="Unassembled WGS sequence"/>
</dbReference>